<organism evidence="2 3">
    <name type="scientific">Chryseobacterium gleum</name>
    <name type="common">Flavobacterium gleum</name>
    <dbReference type="NCBI Taxonomy" id="250"/>
    <lineage>
        <taxon>Bacteria</taxon>
        <taxon>Pseudomonadati</taxon>
        <taxon>Bacteroidota</taxon>
        <taxon>Flavobacteriia</taxon>
        <taxon>Flavobacteriales</taxon>
        <taxon>Weeksellaceae</taxon>
        <taxon>Chryseobacterium group</taxon>
        <taxon>Chryseobacterium</taxon>
    </lineage>
</organism>
<dbReference type="GO" id="GO:0008930">
    <property type="term" value="F:methylthioadenosine nucleosidase activity"/>
    <property type="evidence" value="ECO:0007669"/>
    <property type="project" value="TreeGrafter"/>
</dbReference>
<dbReference type="GeneID" id="93023417"/>
<sequence>MKISYKEVGSEFITANDELFNLLIVTATETEKKELHQYLKPLPEEDKIIKVSKDKQTYFLGTFGAYPAVHVACDDMGAVSRNGSITTTMHAISLWKPKAVLMVGIAFGIDKKKQKIGDVLVAERIVAYESQRVGIKVIPRGKEGPASSVLVNRFKSVTDWEYKIGTRTPQIISGLILSGEKLIDDQEFRDELLKAEPTAIGGEMEGAGIYAACDGQVHHWILVKAICDYADGNKSKKKAHNQKVAISSAVNLCEHVFSSPYGFDDILTTTAPKKIVDKLSTSKKKVHEALKIQTNRQIKKQINSGKYIPDTFIEMGRQKDLLRNMAHPVLFAEKCLKEVEVLDFSALEKRLKKLALPPFSFNPSLFKFEPKQVNITNISEQAQNWLQNLRDTDNRIKQINLGNECSLFSYKLRDNLSDLESLKSKVALIKEMPGQGKTNFVCDFSQNFLLKLDIPCVFLLGTEIDANDIRSSILKRVFPDGEEVTFVEFMAELKDYALKTGKCFVIIIDGLNENGNPAELSKSLNEFISEILDYDFVRMILTCRTEYYKANFAKLENSSFKEEILQIDSLNNYRYHHEDKVNRKLFDRYLEHFKIKYKSFSHKAYGQLVDNFLLLRIFCDAYQGKDVHKVENIYKEELFTQYFEVKTKEINDRLKSNDDFGISGEIDIKKFILAIVEYMIKHNEYANIPLDDIIHGKNKELYIRFLDENILVRRDLQNNDDIFDTSETVNFTFDEFRDFLLSKYLISKTYKNSPAEFENFLNDQFIEGSPIREGCGIFLFHASRKSGDGDLIKLIEKQDWYEYIFERSIFNLKDEYIEEKDRERLFSNLLIHAYNSARILYALLSRTDLQRHKNLNIQHLFEHLRSLTSTNYDKAFIRAFSLSDWSGGLIRQNDILDRLKKRLASKKFEDVHHHPFELLIYMFTNPNNWEIKSIYERYRYKYPDKAKEQLSKALKAKNENLVKEIKSFCKQYGIIL</sequence>
<dbReference type="GO" id="GO:0008782">
    <property type="term" value="F:adenosylhomocysteine nucleosidase activity"/>
    <property type="evidence" value="ECO:0007669"/>
    <property type="project" value="UniProtKB-EC"/>
</dbReference>
<protein>
    <submittedName>
        <fullName evidence="2">5'-methylthioadenosine/S-adenosylhomocysteine nucleosidase</fullName>
        <ecNumber evidence="2">3.2.2.9</ecNumber>
    </submittedName>
</protein>
<dbReference type="STRING" id="525257.HMPREF0204_15113"/>
<dbReference type="Gene3D" id="3.40.50.1580">
    <property type="entry name" value="Nucleoside phosphorylase domain"/>
    <property type="match status" value="1"/>
</dbReference>
<dbReference type="InterPro" id="IPR027417">
    <property type="entry name" value="P-loop_NTPase"/>
</dbReference>
<dbReference type="PANTHER" id="PTHR46832:SF1">
    <property type="entry name" value="5'-METHYLTHIOADENOSINE_S-ADENOSYLHOMOCYSTEINE NUCLEOSIDASE"/>
    <property type="match status" value="1"/>
</dbReference>
<evidence type="ECO:0000259" key="1">
    <source>
        <dbReference type="Pfam" id="PF01048"/>
    </source>
</evidence>
<dbReference type="GO" id="GO:0005829">
    <property type="term" value="C:cytosol"/>
    <property type="evidence" value="ECO:0007669"/>
    <property type="project" value="TreeGrafter"/>
</dbReference>
<dbReference type="OrthoDB" id="5519916at2"/>
<feature type="domain" description="Nucleoside phosphorylase" evidence="1">
    <location>
        <begin position="23"/>
        <end position="246"/>
    </location>
</feature>
<dbReference type="InterPro" id="IPR000845">
    <property type="entry name" value="Nucleoside_phosphorylase_d"/>
</dbReference>
<name>A0A448B9S8_CHRGE</name>
<dbReference type="EC" id="3.2.2.9" evidence="2"/>
<evidence type="ECO:0000313" key="3">
    <source>
        <dbReference type="Proteomes" id="UP000279227"/>
    </source>
</evidence>
<dbReference type="SUPFAM" id="SSF52540">
    <property type="entry name" value="P-loop containing nucleoside triphosphate hydrolases"/>
    <property type="match status" value="1"/>
</dbReference>
<keyword evidence="2" id="KW-0378">Hydrolase</keyword>
<dbReference type="GO" id="GO:0019284">
    <property type="term" value="P:L-methionine salvage from S-adenosylmethionine"/>
    <property type="evidence" value="ECO:0007669"/>
    <property type="project" value="TreeGrafter"/>
</dbReference>
<dbReference type="PANTHER" id="PTHR46832">
    <property type="entry name" value="5'-METHYLTHIOADENOSINE/S-ADENOSYLHOMOCYSTEINE NUCLEOSIDASE"/>
    <property type="match status" value="1"/>
</dbReference>
<accession>A0A448B9S8</accession>
<evidence type="ECO:0000313" key="2">
    <source>
        <dbReference type="EMBL" id="VEE11239.1"/>
    </source>
</evidence>
<dbReference type="Proteomes" id="UP000279227">
    <property type="component" value="Chromosome"/>
</dbReference>
<dbReference type="EMBL" id="LR134289">
    <property type="protein sequence ID" value="VEE11239.1"/>
    <property type="molecule type" value="Genomic_DNA"/>
</dbReference>
<keyword evidence="2" id="KW-0326">Glycosidase</keyword>
<dbReference type="Pfam" id="PF01048">
    <property type="entry name" value="PNP_UDP_1"/>
    <property type="match status" value="1"/>
</dbReference>
<dbReference type="GO" id="GO:0009116">
    <property type="term" value="P:nucleoside metabolic process"/>
    <property type="evidence" value="ECO:0007669"/>
    <property type="project" value="InterPro"/>
</dbReference>
<gene>
    <name evidence="2" type="primary">mtnN_2</name>
    <name evidence="2" type="ORF">NCTC11432_04692</name>
</gene>
<dbReference type="SUPFAM" id="SSF53167">
    <property type="entry name" value="Purine and uridine phosphorylases"/>
    <property type="match status" value="1"/>
</dbReference>
<dbReference type="KEGG" id="cgle:NCTC11432_04692"/>
<dbReference type="AlphaFoldDB" id="A0A448B9S8"/>
<proteinExistence type="predicted"/>
<reference evidence="2 3" key="1">
    <citation type="submission" date="2018-12" db="EMBL/GenBank/DDBJ databases">
        <authorList>
            <consortium name="Pathogen Informatics"/>
        </authorList>
    </citation>
    <scope>NUCLEOTIDE SEQUENCE [LARGE SCALE GENOMIC DNA]</scope>
    <source>
        <strain evidence="2 3">NCTC11432</strain>
    </source>
</reference>
<dbReference type="RefSeq" id="WP_002981345.1">
    <property type="nucleotide sequence ID" value="NZ_CP068486.1"/>
</dbReference>
<dbReference type="InterPro" id="IPR035994">
    <property type="entry name" value="Nucleoside_phosphorylase_sf"/>
</dbReference>